<keyword evidence="1" id="KW-1133">Transmembrane helix</keyword>
<evidence type="ECO:0000313" key="3">
    <source>
        <dbReference type="Proteomes" id="UP000178951"/>
    </source>
</evidence>
<evidence type="ECO:0000313" key="2">
    <source>
        <dbReference type="EMBL" id="OGC35598.1"/>
    </source>
</evidence>
<proteinExistence type="predicted"/>
<dbReference type="AlphaFoldDB" id="A0A1F4TSD9"/>
<evidence type="ECO:0000256" key="1">
    <source>
        <dbReference type="SAM" id="Phobius"/>
    </source>
</evidence>
<feature type="transmembrane region" description="Helical" evidence="1">
    <location>
        <begin position="84"/>
        <end position="106"/>
    </location>
</feature>
<reference evidence="2 3" key="1">
    <citation type="journal article" date="2016" name="Nat. Commun.">
        <title>Thousands of microbial genomes shed light on interconnected biogeochemical processes in an aquifer system.</title>
        <authorList>
            <person name="Anantharaman K."/>
            <person name="Brown C.T."/>
            <person name="Hug L.A."/>
            <person name="Sharon I."/>
            <person name="Castelle C.J."/>
            <person name="Probst A.J."/>
            <person name="Thomas B.C."/>
            <person name="Singh A."/>
            <person name="Wilkins M.J."/>
            <person name="Karaoz U."/>
            <person name="Brodie E.L."/>
            <person name="Williams K.H."/>
            <person name="Hubbard S.S."/>
            <person name="Banfield J.F."/>
        </authorList>
    </citation>
    <scope>NUCLEOTIDE SEQUENCE [LARGE SCALE GENOMIC DNA]</scope>
</reference>
<sequence>MKLTKALAYGFLYFSIMFVIGSATGEAVSLISLVLGAGIVWLMVKQYNFTSVIESVLTGIAWALLNIALDYVIIVLAFKNGNMAFYTWSVILGYILLIAIPALVGAKPHKVS</sequence>
<dbReference type="Proteomes" id="UP000178951">
    <property type="component" value="Unassembled WGS sequence"/>
</dbReference>
<comment type="caution">
    <text evidence="2">The sequence shown here is derived from an EMBL/GenBank/DDBJ whole genome shotgun (WGS) entry which is preliminary data.</text>
</comment>
<dbReference type="EMBL" id="MEUF01000024">
    <property type="protein sequence ID" value="OGC35598.1"/>
    <property type="molecule type" value="Genomic_DNA"/>
</dbReference>
<organism evidence="2 3">
    <name type="scientific">candidate division WOR-1 bacterium RIFOXYB2_FULL_48_7</name>
    <dbReference type="NCBI Taxonomy" id="1802583"/>
    <lineage>
        <taxon>Bacteria</taxon>
        <taxon>Bacillati</taxon>
        <taxon>Saganbacteria</taxon>
    </lineage>
</organism>
<accession>A0A1F4TSD9</accession>
<feature type="transmembrane region" description="Helical" evidence="1">
    <location>
        <begin position="56"/>
        <end position="78"/>
    </location>
</feature>
<protein>
    <submittedName>
        <fullName evidence="2">Uncharacterized protein</fullName>
    </submittedName>
</protein>
<keyword evidence="1" id="KW-0812">Transmembrane</keyword>
<feature type="transmembrane region" description="Helical" evidence="1">
    <location>
        <begin position="12"/>
        <end position="44"/>
    </location>
</feature>
<name>A0A1F4TSD9_UNCSA</name>
<gene>
    <name evidence="2" type="ORF">A2311_05400</name>
</gene>
<keyword evidence="1" id="KW-0472">Membrane</keyword>
<dbReference type="STRING" id="1802583.A2311_05400"/>